<dbReference type="RefSeq" id="WP_004625342.1">
    <property type="nucleotide sequence ID" value="NZ_AORV01000028.1"/>
</dbReference>
<reference evidence="1 2" key="1">
    <citation type="journal article" date="2013" name="Genome Announc.">
        <title>Draft Genome Sequence of the Cellulolytic, Mesophilic, Anaerobic Bacterium Clostridium termitidis Strain CT1112 (DSM 5398).</title>
        <authorList>
            <person name="Lal S."/>
            <person name="Ramachandran U."/>
            <person name="Zhang X."/>
            <person name="Munir R."/>
            <person name="Sparling R."/>
            <person name="Levin D.B."/>
        </authorList>
    </citation>
    <scope>NUCLEOTIDE SEQUENCE [LARGE SCALE GENOMIC DNA]</scope>
    <source>
        <strain evidence="1 2">CT1112</strain>
    </source>
</reference>
<dbReference type="PATRIC" id="fig|1195236.3.peg.2086"/>
<dbReference type="Proteomes" id="UP000014155">
    <property type="component" value="Unassembled WGS sequence"/>
</dbReference>
<protein>
    <submittedName>
        <fullName evidence="1">Uncharacterized protein</fullName>
    </submittedName>
</protein>
<evidence type="ECO:0000313" key="1">
    <source>
        <dbReference type="EMBL" id="EMS72348.1"/>
    </source>
</evidence>
<sequence>MNSIDKTIGYYSKKYKLLSNIIKENSNWFNKCTEEQNLKAKEAIIKFYFEYKKCKPDKKYCARMEMGHFSYLIYLLPLRQALIEGLYQRACNEIYSLLYYDYFLQKRIIDNLLFLLVEYLELESE</sequence>
<dbReference type="EMBL" id="AORV01000028">
    <property type="protein sequence ID" value="EMS72348.1"/>
    <property type="molecule type" value="Genomic_DNA"/>
</dbReference>
<accession>S0FV05</accession>
<organism evidence="1 2">
    <name type="scientific">Ruminiclostridium cellobioparum subsp. termitidis CT1112</name>
    <dbReference type="NCBI Taxonomy" id="1195236"/>
    <lineage>
        <taxon>Bacteria</taxon>
        <taxon>Bacillati</taxon>
        <taxon>Bacillota</taxon>
        <taxon>Clostridia</taxon>
        <taxon>Eubacteriales</taxon>
        <taxon>Oscillospiraceae</taxon>
        <taxon>Ruminiclostridium</taxon>
    </lineage>
</organism>
<dbReference type="STRING" id="1195236.CTER_1763"/>
<name>S0FV05_RUMCE</name>
<proteinExistence type="predicted"/>
<keyword evidence="2" id="KW-1185">Reference proteome</keyword>
<evidence type="ECO:0000313" key="2">
    <source>
        <dbReference type="Proteomes" id="UP000014155"/>
    </source>
</evidence>
<gene>
    <name evidence="1" type="ORF">CTER_1763</name>
</gene>
<comment type="caution">
    <text evidence="1">The sequence shown here is derived from an EMBL/GenBank/DDBJ whole genome shotgun (WGS) entry which is preliminary data.</text>
</comment>
<dbReference type="AlphaFoldDB" id="S0FV05"/>
<dbReference type="eggNOG" id="ENOG50332WG">
    <property type="taxonomic scope" value="Bacteria"/>
</dbReference>